<evidence type="ECO:0000313" key="1">
    <source>
        <dbReference type="EMBL" id="MPM30805.1"/>
    </source>
</evidence>
<comment type="caution">
    <text evidence="1">The sequence shown here is derived from an EMBL/GenBank/DDBJ whole genome shotgun (WGS) entry which is preliminary data.</text>
</comment>
<gene>
    <name evidence="1" type="ORF">SDC9_77355</name>
</gene>
<organism evidence="1">
    <name type="scientific">bioreactor metagenome</name>
    <dbReference type="NCBI Taxonomy" id="1076179"/>
    <lineage>
        <taxon>unclassified sequences</taxon>
        <taxon>metagenomes</taxon>
        <taxon>ecological metagenomes</taxon>
    </lineage>
</organism>
<accession>A0A644YQC9</accession>
<reference evidence="1" key="1">
    <citation type="submission" date="2019-08" db="EMBL/GenBank/DDBJ databases">
        <authorList>
            <person name="Kucharzyk K."/>
            <person name="Murdoch R.W."/>
            <person name="Higgins S."/>
            <person name="Loffler F."/>
        </authorList>
    </citation>
    <scope>NUCLEOTIDE SEQUENCE</scope>
</reference>
<dbReference type="EMBL" id="VSSQ01005894">
    <property type="protein sequence ID" value="MPM30805.1"/>
    <property type="molecule type" value="Genomic_DNA"/>
</dbReference>
<sequence>MKFSLLWVSVKLTIFELPFIDKLLFLFTSTATTAEDVCATTAPVVRIPISKRANKAFIVNFLKKEPNRYQFTGLVFIVLKMLWIPAKSIR</sequence>
<name>A0A644YQC9_9ZZZZ</name>
<dbReference type="AlphaFoldDB" id="A0A644YQC9"/>
<protein>
    <submittedName>
        <fullName evidence="1">Uncharacterized protein</fullName>
    </submittedName>
</protein>
<proteinExistence type="predicted"/>